<sequence length="35" mass="4209">MFSLRSRAGYVTYREVRTHSKQILHFDSRKSLQIP</sequence>
<evidence type="ECO:0000313" key="2">
    <source>
        <dbReference type="Proteomes" id="UP000244880"/>
    </source>
</evidence>
<keyword evidence="2" id="KW-1185">Reference proteome</keyword>
<name>A0A2R8BFQ3_9RHOB</name>
<proteinExistence type="predicted"/>
<gene>
    <name evidence="1" type="ORF">ASD8599_02589</name>
</gene>
<organism evidence="1 2">
    <name type="scientific">Ascidiaceihabitans donghaensis</name>
    <dbReference type="NCBI Taxonomy" id="1510460"/>
    <lineage>
        <taxon>Bacteria</taxon>
        <taxon>Pseudomonadati</taxon>
        <taxon>Pseudomonadota</taxon>
        <taxon>Alphaproteobacteria</taxon>
        <taxon>Rhodobacterales</taxon>
        <taxon>Paracoccaceae</taxon>
        <taxon>Ascidiaceihabitans</taxon>
    </lineage>
</organism>
<dbReference type="Proteomes" id="UP000244880">
    <property type="component" value="Unassembled WGS sequence"/>
</dbReference>
<reference evidence="1 2" key="1">
    <citation type="submission" date="2018-03" db="EMBL/GenBank/DDBJ databases">
        <authorList>
            <person name="Keele B.F."/>
        </authorList>
    </citation>
    <scope>NUCLEOTIDE SEQUENCE [LARGE SCALE GENOMIC DNA]</scope>
    <source>
        <strain evidence="1 2">CECT 8599</strain>
    </source>
</reference>
<dbReference type="EMBL" id="OMOR01000001">
    <property type="protein sequence ID" value="SPH21840.1"/>
    <property type="molecule type" value="Genomic_DNA"/>
</dbReference>
<protein>
    <submittedName>
        <fullName evidence="1">Uncharacterized protein</fullName>
    </submittedName>
</protein>
<evidence type="ECO:0000313" key="1">
    <source>
        <dbReference type="EMBL" id="SPH21840.1"/>
    </source>
</evidence>
<accession>A0A2R8BFQ3</accession>
<dbReference type="AlphaFoldDB" id="A0A2R8BFQ3"/>